<keyword evidence="3" id="KW-1185">Reference proteome</keyword>
<dbReference type="KEGG" id="vie:OL234_07860"/>
<proteinExistence type="inferred from homology"/>
<dbReference type="InterPro" id="IPR050282">
    <property type="entry name" value="Cycloisomerase_2"/>
</dbReference>
<dbReference type="Proteomes" id="UP001179647">
    <property type="component" value="Chromosome"/>
</dbReference>
<dbReference type="EMBL" id="CP110232">
    <property type="protein sequence ID" value="WEG72888.1"/>
    <property type="molecule type" value="Genomic_DNA"/>
</dbReference>
<gene>
    <name evidence="2" type="ORF">OL234_07860</name>
</gene>
<dbReference type="PANTHER" id="PTHR30344:SF1">
    <property type="entry name" value="6-PHOSPHOGLUCONOLACTONASE"/>
    <property type="match status" value="1"/>
</dbReference>
<organism evidence="2 3">
    <name type="scientific">Vagococcus intermedius</name>
    <dbReference type="NCBI Taxonomy" id="2991418"/>
    <lineage>
        <taxon>Bacteria</taxon>
        <taxon>Bacillati</taxon>
        <taxon>Bacillota</taxon>
        <taxon>Bacilli</taxon>
        <taxon>Lactobacillales</taxon>
        <taxon>Enterococcaceae</taxon>
        <taxon>Vagococcus</taxon>
    </lineage>
</organism>
<accession>A0AAF0CTX0</accession>
<dbReference type="GO" id="GO:0005829">
    <property type="term" value="C:cytosol"/>
    <property type="evidence" value="ECO:0007669"/>
    <property type="project" value="TreeGrafter"/>
</dbReference>
<dbReference type="InterPro" id="IPR019405">
    <property type="entry name" value="Lactonase_7-beta_prop"/>
</dbReference>
<sequence length="343" mass="37673">MLEKIILGTYTKRESQGIYEITLDSSNGKLTNLTHTITATNPTFVGRAINNCLYTVGTIEGKGGMLAYKPTEDMHYDLLNAVTDDGASPCYVGIDNDRQLVFGANYHKGQVTSYKINSDGSITLADTVQHIGQGPHENQTSAHAHYADLTPDKRLVACDLGTDTVYTYDVTLDGKLTEIATFKATPGTGPRHLVFHPTNQVAYLFGELANTVTVLSYDVQTGTFTEKQTLSTLPTDFKGFSGGAAIRISNDGRFVYVSNRGHNSIAVFETKNEGNTLELIQLISSEGDFPRDFDLNKTEEFLIVSHQNSDNLTVFTRNAKTGCLELKEKDIYAPECVCTYFVN</sequence>
<dbReference type="Pfam" id="PF10282">
    <property type="entry name" value="Lactonase"/>
    <property type="match status" value="1"/>
</dbReference>
<evidence type="ECO:0000313" key="3">
    <source>
        <dbReference type="Proteomes" id="UP001179647"/>
    </source>
</evidence>
<evidence type="ECO:0000256" key="1">
    <source>
        <dbReference type="ARBA" id="ARBA00005564"/>
    </source>
</evidence>
<dbReference type="PANTHER" id="PTHR30344">
    <property type="entry name" value="6-PHOSPHOGLUCONOLACTONASE-RELATED"/>
    <property type="match status" value="1"/>
</dbReference>
<dbReference type="RefSeq" id="WP_275468691.1">
    <property type="nucleotide sequence ID" value="NZ_CP110232.1"/>
</dbReference>
<dbReference type="SUPFAM" id="SSF51004">
    <property type="entry name" value="C-terminal (heme d1) domain of cytochrome cd1-nitrite reductase"/>
    <property type="match status" value="1"/>
</dbReference>
<dbReference type="Gene3D" id="2.130.10.10">
    <property type="entry name" value="YVTN repeat-like/Quinoprotein amine dehydrogenase"/>
    <property type="match status" value="1"/>
</dbReference>
<reference evidence="2" key="1">
    <citation type="submission" date="2022-10" db="EMBL/GenBank/DDBJ databases">
        <title>Vagococcus sp. isolated from poultry meat.</title>
        <authorList>
            <person name="Johansson P."/>
            <person name="Bjorkroth J."/>
        </authorList>
    </citation>
    <scope>NUCLEOTIDE SEQUENCE</scope>
    <source>
        <strain evidence="2">STAA11</strain>
    </source>
</reference>
<dbReference type="InterPro" id="IPR011048">
    <property type="entry name" value="Haem_d1_sf"/>
</dbReference>
<dbReference type="AlphaFoldDB" id="A0AAF0CTX0"/>
<comment type="similarity">
    <text evidence="1">Belongs to the cycloisomerase 2 family.</text>
</comment>
<name>A0AAF0CTX0_9ENTE</name>
<dbReference type="InterPro" id="IPR015943">
    <property type="entry name" value="WD40/YVTN_repeat-like_dom_sf"/>
</dbReference>
<evidence type="ECO:0000313" key="2">
    <source>
        <dbReference type="EMBL" id="WEG72888.1"/>
    </source>
</evidence>
<dbReference type="GO" id="GO:0017057">
    <property type="term" value="F:6-phosphogluconolactonase activity"/>
    <property type="evidence" value="ECO:0007669"/>
    <property type="project" value="TreeGrafter"/>
</dbReference>
<protein>
    <submittedName>
        <fullName evidence="2">Lactonase family protein</fullName>
    </submittedName>
</protein>